<proteinExistence type="predicted"/>
<dbReference type="Proteomes" id="UP000039865">
    <property type="component" value="Unassembled WGS sequence"/>
</dbReference>
<keyword evidence="3" id="KW-1185">Reference proteome</keyword>
<dbReference type="InParanoid" id="A0A078BER0"/>
<keyword evidence="1" id="KW-0472">Membrane</keyword>
<evidence type="ECO:0008006" key="4">
    <source>
        <dbReference type="Google" id="ProtNLM"/>
    </source>
</evidence>
<sequence>MFKSRVYQQRRSKLVADNLEFESDSIASQRQMPQDGKRAYNGYQKINNSQQQLNQDQQVQNPESLSRLVNESKYMSNQTDGILGVIFIVAAGIIFSLSLYSFWISKFFMPYTGNKVLDWIKDDEYYCFLIPATLVNALIMTYFNWLAMKYFRQG</sequence>
<keyword evidence="1" id="KW-1133">Transmembrane helix</keyword>
<dbReference type="AlphaFoldDB" id="A0A078BER0"/>
<feature type="transmembrane region" description="Helical" evidence="1">
    <location>
        <begin position="82"/>
        <end position="105"/>
    </location>
</feature>
<reference evidence="2 3" key="1">
    <citation type="submission" date="2014-06" db="EMBL/GenBank/DDBJ databases">
        <authorList>
            <person name="Swart Estienne"/>
        </authorList>
    </citation>
    <scope>NUCLEOTIDE SEQUENCE [LARGE SCALE GENOMIC DNA]</scope>
    <source>
        <strain evidence="2 3">130c</strain>
    </source>
</reference>
<keyword evidence="1" id="KW-0812">Transmembrane</keyword>
<organism evidence="2 3">
    <name type="scientific">Stylonychia lemnae</name>
    <name type="common">Ciliate</name>
    <dbReference type="NCBI Taxonomy" id="5949"/>
    <lineage>
        <taxon>Eukaryota</taxon>
        <taxon>Sar</taxon>
        <taxon>Alveolata</taxon>
        <taxon>Ciliophora</taxon>
        <taxon>Intramacronucleata</taxon>
        <taxon>Spirotrichea</taxon>
        <taxon>Stichotrichia</taxon>
        <taxon>Sporadotrichida</taxon>
        <taxon>Oxytrichidae</taxon>
        <taxon>Stylonychinae</taxon>
        <taxon>Stylonychia</taxon>
    </lineage>
</organism>
<evidence type="ECO:0000313" key="2">
    <source>
        <dbReference type="EMBL" id="CDW91647.1"/>
    </source>
</evidence>
<gene>
    <name evidence="2" type="primary">Contig17453.g18566</name>
    <name evidence="2" type="ORF">STYLEM_20805</name>
</gene>
<accession>A0A078BER0</accession>
<dbReference type="PANTHER" id="PTHR36485">
    <property type="entry name" value="OS01G0939000 PROTEIN"/>
    <property type="match status" value="1"/>
</dbReference>
<feature type="transmembrane region" description="Helical" evidence="1">
    <location>
        <begin position="125"/>
        <end position="147"/>
    </location>
</feature>
<evidence type="ECO:0000313" key="3">
    <source>
        <dbReference type="Proteomes" id="UP000039865"/>
    </source>
</evidence>
<evidence type="ECO:0000256" key="1">
    <source>
        <dbReference type="SAM" id="Phobius"/>
    </source>
</evidence>
<dbReference type="PANTHER" id="PTHR36485:SF1">
    <property type="entry name" value="TRANSMEMBRANE PROTEIN"/>
    <property type="match status" value="1"/>
</dbReference>
<dbReference type="EMBL" id="CCKQ01019624">
    <property type="protein sequence ID" value="CDW91647.1"/>
    <property type="molecule type" value="Genomic_DNA"/>
</dbReference>
<dbReference type="InterPro" id="IPR029164">
    <property type="entry name" value="PIG-Y"/>
</dbReference>
<name>A0A078BER0_STYLE</name>
<dbReference type="Pfam" id="PF15159">
    <property type="entry name" value="PIG-Y"/>
    <property type="match status" value="1"/>
</dbReference>
<dbReference type="OrthoDB" id="2157498at2759"/>
<protein>
    <recommendedName>
        <fullName evidence="4">Transmembrane protein</fullName>
    </recommendedName>
</protein>